<gene>
    <name evidence="1" type="ORF">DFP72DRAFT_882797</name>
</gene>
<reference evidence="1 2" key="1">
    <citation type="submission" date="2020-07" db="EMBL/GenBank/DDBJ databases">
        <title>Comparative genomics of pyrophilous fungi reveals a link between fire events and developmental genes.</title>
        <authorList>
            <consortium name="DOE Joint Genome Institute"/>
            <person name="Steindorff A.S."/>
            <person name="Carver A."/>
            <person name="Calhoun S."/>
            <person name="Stillman K."/>
            <person name="Liu H."/>
            <person name="Lipzen A."/>
            <person name="Pangilinan J."/>
            <person name="Labutti K."/>
            <person name="Bruns T.D."/>
            <person name="Grigoriev I.V."/>
        </authorList>
    </citation>
    <scope>NUCLEOTIDE SEQUENCE [LARGE SCALE GENOMIC DNA]</scope>
    <source>
        <strain evidence="1 2">CBS 144469</strain>
    </source>
</reference>
<accession>A0A8H6ME39</accession>
<dbReference type="Proteomes" id="UP000521943">
    <property type="component" value="Unassembled WGS sequence"/>
</dbReference>
<dbReference type="AlphaFoldDB" id="A0A8H6ME39"/>
<sequence>MPQTRQTRASKAKGPFRLPQELINLVIDQLEFEDLGPAGLLGHAWYPRTRHWLFQELSLGSHKPGLRCLNLKALLEKKPALQRYITRFSMANEDADTAWIGKSTACSKSIASAISLLTSVKEMAVDGAMALGLRDVPKLLFNAILDLMAQPSVTRIELTALTMDTCPCDFTTFSSIKELVLKDVTPYVKPGRAACTQLPTPLAIDDPQRLQLLDLTACGSIIRSLIFSSLKMDVARRITSPRELWIGTIGWNEDMADGWTDLLKCSAPIVEKYTVHQDSFQPLDHPITSPFPPEVLALTHFRELHTFTLIGVFHFFDHEAHNPIPYLLKELDTLSRTENEVKLRRLNLEFDFRRIDGEDEEDLDIRESLLGYTKKDIWAKLDEILVRPAFGKLEEVCIKFEVTYCELPDQVWARAKGELLKSLKWMGTREGLSVKVEKFRQIES</sequence>
<protein>
    <submittedName>
        <fullName evidence="1">Uncharacterized protein</fullName>
    </submittedName>
</protein>
<proteinExistence type="predicted"/>
<name>A0A8H6ME39_9AGAR</name>
<organism evidence="1 2">
    <name type="scientific">Ephemerocybe angulata</name>
    <dbReference type="NCBI Taxonomy" id="980116"/>
    <lineage>
        <taxon>Eukaryota</taxon>
        <taxon>Fungi</taxon>
        <taxon>Dikarya</taxon>
        <taxon>Basidiomycota</taxon>
        <taxon>Agaricomycotina</taxon>
        <taxon>Agaricomycetes</taxon>
        <taxon>Agaricomycetidae</taxon>
        <taxon>Agaricales</taxon>
        <taxon>Agaricineae</taxon>
        <taxon>Psathyrellaceae</taxon>
        <taxon>Ephemerocybe</taxon>
    </lineage>
</organism>
<evidence type="ECO:0000313" key="1">
    <source>
        <dbReference type="EMBL" id="KAF6760637.1"/>
    </source>
</evidence>
<comment type="caution">
    <text evidence="1">The sequence shown here is derived from an EMBL/GenBank/DDBJ whole genome shotgun (WGS) entry which is preliminary data.</text>
</comment>
<dbReference type="EMBL" id="JACGCI010000012">
    <property type="protein sequence ID" value="KAF6760637.1"/>
    <property type="molecule type" value="Genomic_DNA"/>
</dbReference>
<keyword evidence="2" id="KW-1185">Reference proteome</keyword>
<evidence type="ECO:0000313" key="2">
    <source>
        <dbReference type="Proteomes" id="UP000521943"/>
    </source>
</evidence>
<dbReference type="OrthoDB" id="2745898at2759"/>